<dbReference type="SUPFAM" id="SSF50729">
    <property type="entry name" value="PH domain-like"/>
    <property type="match status" value="1"/>
</dbReference>
<dbReference type="InterPro" id="IPR001452">
    <property type="entry name" value="SH3_domain"/>
</dbReference>
<dbReference type="PROSITE" id="PS50002">
    <property type="entry name" value="SH3"/>
    <property type="match status" value="2"/>
</dbReference>
<keyword evidence="6" id="KW-1185">Reference proteome</keyword>
<dbReference type="CDD" id="cd01214">
    <property type="entry name" value="PTB_FAM43A"/>
    <property type="match status" value="1"/>
</dbReference>
<dbReference type="SUPFAM" id="SSF50044">
    <property type="entry name" value="SH3-domain"/>
    <property type="match status" value="3"/>
</dbReference>
<feature type="region of interest" description="Disordered" evidence="3">
    <location>
        <begin position="1529"/>
        <end position="1549"/>
    </location>
</feature>
<reference evidence="5" key="1">
    <citation type="journal article" date="2020" name="J Insects Food Feed">
        <title>The yellow mealworm (Tenebrio molitor) genome: a resource for the emerging insects as food and feed industry.</title>
        <authorList>
            <person name="Eriksson T."/>
            <person name="Andere A."/>
            <person name="Kelstrup H."/>
            <person name="Emery V."/>
            <person name="Picard C."/>
        </authorList>
    </citation>
    <scope>NUCLEOTIDE SEQUENCE</scope>
    <source>
        <strain evidence="5">Stoneville</strain>
        <tissue evidence="5">Whole head</tissue>
    </source>
</reference>
<proteinExistence type="predicted"/>
<dbReference type="Pfam" id="PF00018">
    <property type="entry name" value="SH3_1"/>
    <property type="match status" value="2"/>
</dbReference>
<feature type="compositionally biased region" description="Acidic residues" evidence="3">
    <location>
        <begin position="1661"/>
        <end position="1674"/>
    </location>
</feature>
<dbReference type="InterPro" id="IPR051133">
    <property type="entry name" value="Adapter_Engulfment-Domain"/>
</dbReference>
<dbReference type="Gene3D" id="2.30.30.40">
    <property type="entry name" value="SH3 Domains"/>
    <property type="match status" value="3"/>
</dbReference>
<dbReference type="EMBL" id="JABDTM020028353">
    <property type="protein sequence ID" value="KAH0809077.1"/>
    <property type="molecule type" value="Genomic_DNA"/>
</dbReference>
<name>A0A8J6L747_TENMO</name>
<dbReference type="InterPro" id="IPR036028">
    <property type="entry name" value="SH3-like_dom_sf"/>
</dbReference>
<evidence type="ECO:0000256" key="3">
    <source>
        <dbReference type="SAM" id="MobiDB-lite"/>
    </source>
</evidence>
<evidence type="ECO:0000313" key="5">
    <source>
        <dbReference type="EMBL" id="KAH0809077.1"/>
    </source>
</evidence>
<dbReference type="Gene3D" id="2.30.29.30">
    <property type="entry name" value="Pleckstrin-homology domain (PH domain)/Phosphotyrosine-binding domain (PTB)"/>
    <property type="match status" value="1"/>
</dbReference>
<dbReference type="SMART" id="SM00462">
    <property type="entry name" value="PTB"/>
    <property type="match status" value="1"/>
</dbReference>
<keyword evidence="1 2" id="KW-0728">SH3 domain</keyword>
<dbReference type="PANTHER" id="PTHR11232:SF2">
    <property type="entry name" value="FI05246P"/>
    <property type="match status" value="1"/>
</dbReference>
<dbReference type="Proteomes" id="UP000719412">
    <property type="component" value="Unassembled WGS sequence"/>
</dbReference>
<reference evidence="5" key="2">
    <citation type="submission" date="2021-08" db="EMBL/GenBank/DDBJ databases">
        <authorList>
            <person name="Eriksson T."/>
        </authorList>
    </citation>
    <scope>NUCLEOTIDE SEQUENCE</scope>
    <source>
        <strain evidence="5">Stoneville</strain>
        <tissue evidence="5">Whole head</tissue>
    </source>
</reference>
<accession>A0A8J6L747</accession>
<comment type="caution">
    <text evidence="5">The sequence shown here is derived from an EMBL/GenBank/DDBJ whole genome shotgun (WGS) entry which is preliminary data.</text>
</comment>
<dbReference type="InterPro" id="IPR006020">
    <property type="entry name" value="PTB/PI_dom"/>
</dbReference>
<evidence type="ECO:0000256" key="2">
    <source>
        <dbReference type="PROSITE-ProRule" id="PRU00192"/>
    </source>
</evidence>
<evidence type="ECO:0000313" key="6">
    <source>
        <dbReference type="Proteomes" id="UP000719412"/>
    </source>
</evidence>
<dbReference type="Pfam" id="PF14719">
    <property type="entry name" value="PID_2"/>
    <property type="match status" value="1"/>
</dbReference>
<feature type="domain" description="SH3" evidence="4">
    <location>
        <begin position="188"/>
        <end position="248"/>
    </location>
</feature>
<feature type="region of interest" description="Disordered" evidence="3">
    <location>
        <begin position="162"/>
        <end position="183"/>
    </location>
</feature>
<dbReference type="FunFam" id="2.30.30.40:FF:000270">
    <property type="entry name" value="Blast:Tyrosine-protein kinase Src-1"/>
    <property type="match status" value="1"/>
</dbReference>
<feature type="domain" description="SH3" evidence="4">
    <location>
        <begin position="60"/>
        <end position="120"/>
    </location>
</feature>
<organism evidence="5 6">
    <name type="scientific">Tenebrio molitor</name>
    <name type="common">Yellow mealworm beetle</name>
    <dbReference type="NCBI Taxonomy" id="7067"/>
    <lineage>
        <taxon>Eukaryota</taxon>
        <taxon>Metazoa</taxon>
        <taxon>Ecdysozoa</taxon>
        <taxon>Arthropoda</taxon>
        <taxon>Hexapoda</taxon>
        <taxon>Insecta</taxon>
        <taxon>Pterygota</taxon>
        <taxon>Neoptera</taxon>
        <taxon>Endopterygota</taxon>
        <taxon>Coleoptera</taxon>
        <taxon>Polyphaga</taxon>
        <taxon>Cucujiformia</taxon>
        <taxon>Tenebrionidae</taxon>
        <taxon>Tenebrio</taxon>
    </lineage>
</organism>
<feature type="region of interest" description="Disordered" evidence="3">
    <location>
        <begin position="1659"/>
        <end position="1694"/>
    </location>
</feature>
<evidence type="ECO:0000259" key="4">
    <source>
        <dbReference type="PROSITE" id="PS50002"/>
    </source>
</evidence>
<evidence type="ECO:0000256" key="1">
    <source>
        <dbReference type="ARBA" id="ARBA00022443"/>
    </source>
</evidence>
<protein>
    <recommendedName>
        <fullName evidence="4">SH3 domain-containing protein</fullName>
    </recommendedName>
</protein>
<gene>
    <name evidence="5" type="ORF">GEV33_013715</name>
</gene>
<dbReference type="SMART" id="SM00326">
    <property type="entry name" value="SH3"/>
    <property type="match status" value="3"/>
</dbReference>
<dbReference type="PANTHER" id="PTHR11232">
    <property type="entry name" value="PHOSPHOTYROSINE INTERACTION DOMAIN-CONTAINING FAMILY MEMBER"/>
    <property type="match status" value="1"/>
</dbReference>
<dbReference type="InterPro" id="IPR011993">
    <property type="entry name" value="PH-like_dom_sf"/>
</dbReference>
<dbReference type="InterPro" id="IPR033930">
    <property type="entry name" value="FAM43A/B_PTB"/>
</dbReference>
<dbReference type="CDD" id="cd00174">
    <property type="entry name" value="SH3"/>
    <property type="match status" value="3"/>
</dbReference>
<feature type="compositionally biased region" description="Polar residues" evidence="3">
    <location>
        <begin position="1536"/>
        <end position="1549"/>
    </location>
</feature>
<sequence length="1699" mass="192316">MAFLCPVRIRRGKKKKSSISDIDKELNRPINGAPGMGRITGSASIETLVRVGIEKEHGLSPDSKMVVLHDFTPCVDDELEVKRGQIVNILYRENDWVYVIGLDTRQEGFIPYSYCSPYNSHLAELAIKKKLPRETQLPSGESSDTNHECDLAGLDTSDCDSLGKKQVRGAGSPISIRSEPDMLPFSKDPSGRYIVLYTFIARDENDVSVERGEFVTVLNKEDPDWYWIVRSDGQEGFIPSGFVYPADNVIQGHLNRVTNQSLPGNLTNQNNSHLLTSSSVDDLRYHGTELVMLYDYKAQAPDDLTVRRGDWIYADLNNQTVDGWLWAYAPKTRKTQQLSYLADVSQNRTGTSPLLSPTISVALQDLRFDPIQNGSDGTGKVRASFRVISGYVQVAEVTSHSHNRKSHQSKEPFFSRHSHRTKSESVSAFSHPSSPLHLSNSKPACLLFASCDLRDFSSACDFTSRSAAFPFCLFHQSPNRRSSPNHSFETVPLHHQCRTAGDFSAPPFVRSEAIKQSAIKNQKRSKQQEERHKADRCNECQKIREKREHYNNSGRKELMCRIEREKKKRTIDGQKTVEGTMKTRGSKEDDIIRTRNGKIVVIFGAPKKFVRKNFRICKMKKIKSKRHDIVPRLCCWESSSAHQSTWEPFSCPSRNKEAHVRWESIVMIVYSAIGSVGAPLRRSGSQFVGVHFINKLASGDDRGGHCCGDKQRNQKEEAAAATLSRPTGRTLRRDFAQSTWELTENISTKSKTEVIRDKMAESKTRKAELFDFQIRTLARIASTHRSHEYSSAKNESFPRWAFVPHRPKHRVERVVSCSPPVENFRYVPPPPDGGLVRDGVEGFFERTSFVSSFCGSARTEWRQRDRSGVRFSAAVDTRGGASKWSSGRRFLPSAANLDVTAVARLIKPTLLREPEFMHSRRKIAMIDRAHKRRKRRIYIGISCGNTRRIMRALFHNLFARIKYQQLFRRCWQLKMIYREWWPKSRVQPSKNGKIFGAAPERAPSTYCATPIPYRFSVQPVIRVITAEINGFRRLAQHPVDICRNRSNLDRSKLSLDENQPEARIFHHFLCRTGHFEWRSAIAEEMEQEEDVVDSALFCKAVNNKKVPSIEALNSEMPGKGFQKEKGRRMLKTFLNRLRLRKSASVTISTPDPTYRVAYLGNVVTGWAKGRETSAMIRSFTGRSGVGAREATTPPRELNGSAPFRNGAARVWEKERSPVLRPVLLVFGYGGFGFGDCCWPKTGDGCVEKPLATLWRNYTQSSRPDVRMQLTVSSGGLKATTKDHGLTEYWAHRLTTCAAPAQFPRLFCWVYRHEGRRLRHELRCHAVLCPSAVVAKQIESQLRQSLALALAEFKRDKISKQNARLSLANSVYDNPTIPRRKILLSTGSHNYKPPLERSKSAPKLTSIEEMLEEEEEVPETNKNVYKKILRHYDSTSALLDKRKTFVRKLQETYQPPGNIVPVREDICDEAGHRDKKEQKVNFSEEILELTLDEKSDMILEELMQNSLRNDLLESCERAWFNALGDKPDLIPPDSDEGSLSSGCESASTVTSDLDQPVFPTISEEFTEAEDGEKSKPNKNKTDLDFKVGGCVLARVRSFERVNSDILKYCGLNYNNNTAKSILGTEEVSLIPVGESQADFSSLKVFKKRNSAESTGRDICAFENDERDVEGSEGENDSACSDESGYEEEEINSSVANIVLV</sequence>